<evidence type="ECO:0000259" key="2">
    <source>
        <dbReference type="PROSITE" id="PS50089"/>
    </source>
</evidence>
<organism evidence="3 4">
    <name type="scientific">Penicillium subrubescens</name>
    <dbReference type="NCBI Taxonomy" id="1316194"/>
    <lineage>
        <taxon>Eukaryota</taxon>
        <taxon>Fungi</taxon>
        <taxon>Dikarya</taxon>
        <taxon>Ascomycota</taxon>
        <taxon>Pezizomycotina</taxon>
        <taxon>Eurotiomycetes</taxon>
        <taxon>Eurotiomycetidae</taxon>
        <taxon>Eurotiales</taxon>
        <taxon>Aspergillaceae</taxon>
        <taxon>Penicillium</taxon>
    </lineage>
</organism>
<reference evidence="3 4" key="1">
    <citation type="submission" date="2016-10" db="EMBL/GenBank/DDBJ databases">
        <title>Genome sequence of the ascomycete fungus Penicillium subrubescens.</title>
        <authorList>
            <person name="De Vries R.P."/>
            <person name="Peng M."/>
            <person name="Dilokpimol A."/>
            <person name="Hilden K."/>
            <person name="Makela M.R."/>
            <person name="Grigoriev I."/>
            <person name="Riley R."/>
            <person name="Granchi Z."/>
        </authorList>
    </citation>
    <scope>NUCLEOTIDE SEQUENCE [LARGE SCALE GENOMIC DNA]</scope>
    <source>
        <strain evidence="3 4">CBS 132785</strain>
    </source>
</reference>
<accession>A0A1Q5U4Q6</accession>
<dbReference type="EMBL" id="MNBE01000582">
    <property type="protein sequence ID" value="OKP07451.1"/>
    <property type="molecule type" value="Genomic_DNA"/>
</dbReference>
<dbReference type="Proteomes" id="UP000186955">
    <property type="component" value="Unassembled WGS sequence"/>
</dbReference>
<name>A0A1Q5U4Q6_9EURO</name>
<dbReference type="InterPro" id="IPR013083">
    <property type="entry name" value="Znf_RING/FYVE/PHD"/>
</dbReference>
<evidence type="ECO:0000256" key="1">
    <source>
        <dbReference type="PROSITE-ProRule" id="PRU00175"/>
    </source>
</evidence>
<sequence>MNPEISFGDSNSGLQIGINNGPLNTQQLHLTGDINIPHSVYKSLFNAPDLFTQVRDELGLLVSVLIATEEHAPKFRPDDPQLSELEDVLSGCYSVLQDLVRLKEHFDNVGAQTQVTWERMGWGGEELAEIRGKFSLHIQVLNFLNTRMLRSSHENVERMLEAFIGEIRSGKRESAAMSCVSTASLTVDEKEAWRMLRKELQSIGITPGLFTQHRRLILSTLQKFLTQGQVADFSRVFEAEETETASEAAVINTDSSVQTAYKKLTASDEESPTGRQLEIPVTASGTKQKKRLNIMTRLTSRMMRLTTGKSIDKEISKPFTAGLRYQFHGVCMVCLEDIEVPDSSGPASTNEHNILEDLPSNLIHWKFMDTPCGHTFHITCWKRRLEYPSRCPICYQTISLDNKSLDSSPCDNELNTQEQTQQTSVDKIYTKDPSTGRPVVLFNVVGLFDFNVDGDHLESGYPYLTYSQGELFSVIAEKEELWLAFHRNDAECKIGWLWKVQFYQ</sequence>
<dbReference type="CDD" id="cd16448">
    <property type="entry name" value="RING-H2"/>
    <property type="match status" value="1"/>
</dbReference>
<keyword evidence="1" id="KW-0863">Zinc-finger</keyword>
<dbReference type="AlphaFoldDB" id="A0A1Q5U4Q6"/>
<dbReference type="InterPro" id="IPR001841">
    <property type="entry name" value="Znf_RING"/>
</dbReference>
<comment type="caution">
    <text evidence="3">The sequence shown here is derived from an EMBL/GenBank/DDBJ whole genome shotgun (WGS) entry which is preliminary data.</text>
</comment>
<feature type="domain" description="RING-type" evidence="2">
    <location>
        <begin position="331"/>
        <end position="394"/>
    </location>
</feature>
<protein>
    <recommendedName>
        <fullName evidence="2">RING-type domain-containing protein</fullName>
    </recommendedName>
</protein>
<proteinExistence type="predicted"/>
<dbReference type="PROSITE" id="PS50089">
    <property type="entry name" value="ZF_RING_2"/>
    <property type="match status" value="1"/>
</dbReference>
<dbReference type="GO" id="GO:0008270">
    <property type="term" value="F:zinc ion binding"/>
    <property type="evidence" value="ECO:0007669"/>
    <property type="project" value="UniProtKB-KW"/>
</dbReference>
<keyword evidence="1" id="KW-0862">Zinc</keyword>
<gene>
    <name evidence="3" type="ORF">PENSUB_6040</name>
</gene>
<dbReference type="SMART" id="SM00184">
    <property type="entry name" value="RING"/>
    <property type="match status" value="1"/>
</dbReference>
<dbReference type="SUPFAM" id="SSF57850">
    <property type="entry name" value="RING/U-box"/>
    <property type="match status" value="1"/>
</dbReference>
<keyword evidence="1" id="KW-0479">Metal-binding</keyword>
<keyword evidence="4" id="KW-1185">Reference proteome</keyword>
<evidence type="ECO:0000313" key="4">
    <source>
        <dbReference type="Proteomes" id="UP000186955"/>
    </source>
</evidence>
<evidence type="ECO:0000313" key="3">
    <source>
        <dbReference type="EMBL" id="OKP07451.1"/>
    </source>
</evidence>
<dbReference type="Gene3D" id="3.30.40.10">
    <property type="entry name" value="Zinc/RING finger domain, C3HC4 (zinc finger)"/>
    <property type="match status" value="1"/>
</dbReference>
<dbReference type="STRING" id="1316194.A0A1Q5U4Q6"/>